<sequence>MKKVTIALAAVAMLLTLSMNRVLHADEVVTHNDFFIPDESRHQWINEQNGRTGELIVYGALLSSPCVLATNEVILPLNRVAQGLTERYPLVLNLLGCGEGGGVVSAGSVAGVNSTLVLHSALLSGDDGNAWSPELQTIGKGRIWMHGGANQLTYFLTITQRQALTHTREALLTSKTGSQPAQPFISPRAPTRLVQLRLDYE</sequence>
<dbReference type="Proteomes" id="UP000028681">
    <property type="component" value="Chromosome"/>
</dbReference>
<feature type="chain" id="PRO_5001714623" evidence="1">
    <location>
        <begin position="26"/>
        <end position="201"/>
    </location>
</feature>
<dbReference type="GeneID" id="72529049"/>
<dbReference type="InterPro" id="IPR029224">
    <property type="entry name" value="PapJ"/>
</dbReference>
<proteinExistence type="predicted"/>
<feature type="signal peptide" evidence="1">
    <location>
        <begin position="1"/>
        <end position="25"/>
    </location>
</feature>
<dbReference type="EMBL" id="CP006664">
    <property type="protein sequence ID" value="AIJ06729.1"/>
    <property type="molecule type" value="Genomic_DNA"/>
</dbReference>
<dbReference type="AlphaFoldDB" id="A0A076LM15"/>
<dbReference type="RefSeq" id="WP_071818526.1">
    <property type="nucleotide sequence ID" value="NZ_CP006664.1"/>
</dbReference>
<evidence type="ECO:0000313" key="3">
    <source>
        <dbReference type="Proteomes" id="UP000028681"/>
    </source>
</evidence>
<organism evidence="2 3">
    <name type="scientific">Edwardsiella anguillarum ET080813</name>
    <dbReference type="NCBI Taxonomy" id="667120"/>
    <lineage>
        <taxon>Bacteria</taxon>
        <taxon>Pseudomonadati</taxon>
        <taxon>Pseudomonadota</taxon>
        <taxon>Gammaproteobacteria</taxon>
        <taxon>Enterobacterales</taxon>
        <taxon>Hafniaceae</taxon>
        <taxon>Edwardsiella</taxon>
    </lineage>
</organism>
<accession>A0A076LM15</accession>
<evidence type="ECO:0000313" key="2">
    <source>
        <dbReference type="EMBL" id="AIJ06729.1"/>
    </source>
</evidence>
<gene>
    <name evidence="2" type="primary">papJ</name>
    <name evidence="2" type="ORF">ETEE_0249</name>
</gene>
<keyword evidence="1" id="KW-0732">Signal</keyword>
<dbReference type="HOGENOM" id="CLU_1394479_0_0_6"/>
<dbReference type="Pfam" id="PF14855">
    <property type="entry name" value="PapJ"/>
    <property type="match status" value="1"/>
</dbReference>
<reference evidence="2 3" key="1">
    <citation type="journal article" date="2012" name="PLoS ONE">
        <title>Edwardsiella comparative phylogenomics reveal the new intra/inter-species taxonomic relationships, virulence evolution and niche adaptation mechanisms.</title>
        <authorList>
            <person name="Yang M."/>
            <person name="Lv Y."/>
            <person name="Xiao J."/>
            <person name="Wu H."/>
            <person name="Zheng H."/>
            <person name="Liu Q."/>
            <person name="Zhang Y."/>
            <person name="Wang Q."/>
        </authorList>
    </citation>
    <scope>NUCLEOTIDE SEQUENCE [LARGE SCALE GENOMIC DNA]</scope>
    <source>
        <strain evidence="3">080813</strain>
    </source>
</reference>
<protein>
    <submittedName>
        <fullName evidence="2">Chaperone protein PapJ</fullName>
    </submittedName>
</protein>
<dbReference type="KEGG" id="ete:ETEE_0249"/>
<name>A0A076LM15_9GAMM</name>
<evidence type="ECO:0000256" key="1">
    <source>
        <dbReference type="SAM" id="SignalP"/>
    </source>
</evidence>